<accession>R8BPB5</accession>
<dbReference type="Proteomes" id="UP000014074">
    <property type="component" value="Unassembled WGS sequence"/>
</dbReference>
<dbReference type="Pfam" id="PF00082">
    <property type="entry name" value="Peptidase_S8"/>
    <property type="match status" value="2"/>
</dbReference>
<feature type="active site" description="Charge relay system" evidence="6">
    <location>
        <position position="73"/>
    </location>
</feature>
<dbReference type="CDD" id="cd07489">
    <property type="entry name" value="Peptidases_S8_5"/>
    <property type="match status" value="1"/>
</dbReference>
<feature type="domain" description="Peptidase S8/S53" evidence="8">
    <location>
        <begin position="161"/>
        <end position="225"/>
    </location>
</feature>
<protein>
    <submittedName>
        <fullName evidence="10">Putative minor extracellular protease vpr protein</fullName>
    </submittedName>
</protein>
<dbReference type="InterPro" id="IPR015500">
    <property type="entry name" value="Peptidase_S8_subtilisin-rel"/>
</dbReference>
<dbReference type="AlphaFoldDB" id="R8BPB5"/>
<dbReference type="GO" id="GO:0004252">
    <property type="term" value="F:serine-type endopeptidase activity"/>
    <property type="evidence" value="ECO:0007669"/>
    <property type="project" value="UniProtKB-UniRule"/>
</dbReference>
<dbReference type="EMBL" id="KB933041">
    <property type="protein sequence ID" value="EOO01181.1"/>
    <property type="molecule type" value="Genomic_DNA"/>
</dbReference>
<dbReference type="InterPro" id="IPR010435">
    <property type="entry name" value="C5a/SBT2-like_Fn3"/>
</dbReference>
<evidence type="ECO:0000256" key="3">
    <source>
        <dbReference type="ARBA" id="ARBA00022729"/>
    </source>
</evidence>
<keyword evidence="5 6" id="KW-0720">Serine protease</keyword>
<evidence type="ECO:0000256" key="1">
    <source>
        <dbReference type="ARBA" id="ARBA00011073"/>
    </source>
</evidence>
<dbReference type="GeneID" id="19323630"/>
<feature type="active site" description="Charge relay system" evidence="6">
    <location>
        <position position="23"/>
    </location>
</feature>
<dbReference type="Pfam" id="PF06280">
    <property type="entry name" value="fn3_5"/>
    <property type="match status" value="1"/>
</dbReference>
<evidence type="ECO:0000259" key="8">
    <source>
        <dbReference type="Pfam" id="PF00082"/>
    </source>
</evidence>
<dbReference type="KEGG" id="tmn:UCRPA7_3296"/>
<keyword evidence="2 6" id="KW-0645">Protease</keyword>
<feature type="active site" description="Charge relay system" evidence="6">
    <location>
        <position position="207"/>
    </location>
</feature>
<evidence type="ECO:0000256" key="4">
    <source>
        <dbReference type="ARBA" id="ARBA00022801"/>
    </source>
</evidence>
<evidence type="ECO:0000256" key="7">
    <source>
        <dbReference type="RuleBase" id="RU003355"/>
    </source>
</evidence>
<dbReference type="InterPro" id="IPR013783">
    <property type="entry name" value="Ig-like_fold"/>
</dbReference>
<dbReference type="HOGENOM" id="CLU_003559_2_0_1"/>
<keyword evidence="3" id="KW-0732">Signal</keyword>
<dbReference type="eggNOG" id="KOG1153">
    <property type="taxonomic scope" value="Eukaryota"/>
</dbReference>
<dbReference type="PANTHER" id="PTHR43806:SF66">
    <property type="entry name" value="SERIN ENDOPEPTIDASE"/>
    <property type="match status" value="1"/>
</dbReference>
<dbReference type="Gene3D" id="3.40.50.200">
    <property type="entry name" value="Peptidase S8/S53 domain"/>
    <property type="match status" value="2"/>
</dbReference>
<dbReference type="InterPro" id="IPR050131">
    <property type="entry name" value="Peptidase_S8_subtilisin-like"/>
</dbReference>
<dbReference type="Gene3D" id="2.60.40.10">
    <property type="entry name" value="Immunoglobulins"/>
    <property type="match status" value="1"/>
</dbReference>
<keyword evidence="4 6" id="KW-0378">Hydrolase</keyword>
<gene>
    <name evidence="10" type="ORF">UCRPA7_3296</name>
</gene>
<evidence type="ECO:0000313" key="10">
    <source>
        <dbReference type="EMBL" id="EOO01181.1"/>
    </source>
</evidence>
<comment type="similarity">
    <text evidence="1 6 7">Belongs to the peptidase S8 family.</text>
</comment>
<organism evidence="10 11">
    <name type="scientific">Phaeoacremonium minimum (strain UCR-PA7)</name>
    <name type="common">Esca disease fungus</name>
    <name type="synonym">Togninia minima</name>
    <dbReference type="NCBI Taxonomy" id="1286976"/>
    <lineage>
        <taxon>Eukaryota</taxon>
        <taxon>Fungi</taxon>
        <taxon>Dikarya</taxon>
        <taxon>Ascomycota</taxon>
        <taxon>Pezizomycotina</taxon>
        <taxon>Sordariomycetes</taxon>
        <taxon>Sordariomycetidae</taxon>
        <taxon>Togniniales</taxon>
        <taxon>Togniniaceae</taxon>
        <taxon>Phaeoacremonium</taxon>
    </lineage>
</organism>
<dbReference type="InterPro" id="IPR023828">
    <property type="entry name" value="Peptidase_S8_Ser-AS"/>
</dbReference>
<evidence type="ECO:0000256" key="2">
    <source>
        <dbReference type="ARBA" id="ARBA00022670"/>
    </source>
</evidence>
<evidence type="ECO:0000313" key="11">
    <source>
        <dbReference type="Proteomes" id="UP000014074"/>
    </source>
</evidence>
<dbReference type="PROSITE" id="PS51892">
    <property type="entry name" value="SUBTILASE"/>
    <property type="match status" value="1"/>
</dbReference>
<dbReference type="InterPro" id="IPR023827">
    <property type="entry name" value="Peptidase_S8_Asp-AS"/>
</dbReference>
<dbReference type="InterPro" id="IPR034187">
    <property type="entry name" value="Peptidases_S8_5"/>
</dbReference>
<dbReference type="GO" id="GO:0016020">
    <property type="term" value="C:membrane"/>
    <property type="evidence" value="ECO:0007669"/>
    <property type="project" value="InterPro"/>
</dbReference>
<sequence>MTGVDKLHAAGILGKGAKVAIVDTGVYYTHPALGGGIGPGFKIAGGYDLVGDGIWPEAGEKEPDTDPMDQQGHGTHVSGIIAGKSDIFTGVAPEATLFMYKVFSQIDGTDEDTLIDAFLMAYKEGSEAGAAIINTIKAGGNVTADFTEAPIKHIVGVPNDEDGRAPSTFTSIGATNELFIKPDVAAPGGRILSTYLNNGYAILSGTSMACPYVAGVAALYIGKYGGRAVHGPKFAKSLAMRLISSGEAVRWDDGTGEGNDFGFLASVAQVGTGIVNASKVLDYTTSLSFAKFALNDTHHFSRYQSVDIENVGAAPVTYTFSSQAFGGMETVLTDTAYWGVPRIAWFEEVMAAPKTMVPAISYPGGTFTVKPGETKTAKFSFKYPEGLTPANLPLYSGKVIISGSNGETLSVPYMGLAADLHKDIGIMFQSPIGFPTLTSLRSSVPISQKSNFTFDLATDIQDFPKLYTRMNYATTMLRWDIFNSGWTERDWKYPPAVGVAGYVGSVTSWAQASGKSFFNASSDDINDLISLPITDLPRDIAGVYGVELWWLGRLANGTQIAPGRYNMRFAALVPFGNPTASDNWDIFETPEFDVLPL</sequence>
<feature type="domain" description="Peptidase S8/S53" evidence="8">
    <location>
        <begin position="14"/>
        <end position="134"/>
    </location>
</feature>
<dbReference type="PROSITE" id="PS00137">
    <property type="entry name" value="SUBTILASE_HIS"/>
    <property type="match status" value="1"/>
</dbReference>
<dbReference type="InterPro" id="IPR036852">
    <property type="entry name" value="Peptidase_S8/S53_dom_sf"/>
</dbReference>
<reference evidence="11" key="1">
    <citation type="journal article" date="2013" name="Genome Announc.">
        <title>Draft genome sequence of the ascomycete Phaeoacremonium aleophilum strain UCR-PA7, a causal agent of the esca disease complex in grapevines.</title>
        <authorList>
            <person name="Blanco-Ulate B."/>
            <person name="Rolshausen P."/>
            <person name="Cantu D."/>
        </authorList>
    </citation>
    <scope>NUCLEOTIDE SEQUENCE [LARGE SCALE GENOMIC DNA]</scope>
    <source>
        <strain evidence="11">UCR-PA7</strain>
    </source>
</reference>
<dbReference type="RefSeq" id="XP_007914159.1">
    <property type="nucleotide sequence ID" value="XM_007915968.1"/>
</dbReference>
<dbReference type="GO" id="GO:0006508">
    <property type="term" value="P:proteolysis"/>
    <property type="evidence" value="ECO:0007669"/>
    <property type="project" value="UniProtKB-KW"/>
</dbReference>
<keyword evidence="11" id="KW-1185">Reference proteome</keyword>
<evidence type="ECO:0000256" key="6">
    <source>
        <dbReference type="PROSITE-ProRule" id="PRU01240"/>
    </source>
</evidence>
<dbReference type="InterPro" id="IPR022398">
    <property type="entry name" value="Peptidase_S8_His-AS"/>
</dbReference>
<dbReference type="PRINTS" id="PR00723">
    <property type="entry name" value="SUBTILISIN"/>
</dbReference>
<evidence type="ECO:0000256" key="5">
    <source>
        <dbReference type="ARBA" id="ARBA00022825"/>
    </source>
</evidence>
<dbReference type="SUPFAM" id="SSF52743">
    <property type="entry name" value="Subtilisin-like"/>
    <property type="match status" value="1"/>
</dbReference>
<dbReference type="InterPro" id="IPR000209">
    <property type="entry name" value="Peptidase_S8/S53_dom"/>
</dbReference>
<dbReference type="PROSITE" id="PS00138">
    <property type="entry name" value="SUBTILASE_SER"/>
    <property type="match status" value="1"/>
</dbReference>
<proteinExistence type="inferred from homology"/>
<evidence type="ECO:0000259" key="9">
    <source>
        <dbReference type="Pfam" id="PF06280"/>
    </source>
</evidence>
<name>R8BPB5_PHAM7</name>
<dbReference type="OrthoDB" id="10256524at2759"/>
<feature type="domain" description="C5a peptidase/Subtilisin-like protease SBT2-like Fn3-like" evidence="9">
    <location>
        <begin position="293"/>
        <end position="414"/>
    </location>
</feature>
<dbReference type="PANTHER" id="PTHR43806">
    <property type="entry name" value="PEPTIDASE S8"/>
    <property type="match status" value="1"/>
</dbReference>
<dbReference type="PROSITE" id="PS00136">
    <property type="entry name" value="SUBTILASE_ASP"/>
    <property type="match status" value="1"/>
</dbReference>